<evidence type="ECO:0000256" key="10">
    <source>
        <dbReference type="ARBA" id="ARBA00047389"/>
    </source>
</evidence>
<evidence type="ECO:0000313" key="13">
    <source>
        <dbReference type="EMBL" id="ABK17606.1"/>
    </source>
</evidence>
<dbReference type="CDD" id="cd06829">
    <property type="entry name" value="PLPDE_III_CANSDC"/>
    <property type="match status" value="1"/>
</dbReference>
<dbReference type="FunFam" id="3.20.20.10:FF:000012">
    <property type="entry name" value="Carboxynorspermidine/carboxyspermidine decarboxylase"/>
    <property type="match status" value="1"/>
</dbReference>
<proteinExistence type="inferred from homology"/>
<gene>
    <name evidence="13" type="ordered locus">Sfum_1921</name>
</gene>
<evidence type="ECO:0000313" key="14">
    <source>
        <dbReference type="Proteomes" id="UP000001784"/>
    </source>
</evidence>
<dbReference type="PANTHER" id="PTHR43727">
    <property type="entry name" value="DIAMINOPIMELATE DECARBOXYLASE"/>
    <property type="match status" value="1"/>
</dbReference>
<dbReference type="PIRSF" id="PIRSF038941">
    <property type="entry name" value="NspC"/>
    <property type="match status" value="1"/>
</dbReference>
<dbReference type="STRING" id="335543.Sfum_1921"/>
<evidence type="ECO:0000256" key="2">
    <source>
        <dbReference type="ARBA" id="ARBA00012259"/>
    </source>
</evidence>
<evidence type="ECO:0000256" key="8">
    <source>
        <dbReference type="ARBA" id="ARBA00025802"/>
    </source>
</evidence>
<name>A0LJK4_SYNFM</name>
<dbReference type="Pfam" id="PF00278">
    <property type="entry name" value="Orn_DAP_Arg_deC"/>
    <property type="match status" value="1"/>
</dbReference>
<dbReference type="OrthoDB" id="9804410at2"/>
<dbReference type="InterPro" id="IPR022643">
    <property type="entry name" value="De-COase2_C"/>
</dbReference>
<dbReference type="RefSeq" id="WP_011698776.1">
    <property type="nucleotide sequence ID" value="NC_008554.1"/>
</dbReference>
<dbReference type="InParanoid" id="A0LJK4"/>
<evidence type="ECO:0000259" key="12">
    <source>
        <dbReference type="Pfam" id="PF00278"/>
    </source>
</evidence>
<comment type="similarity">
    <text evidence="8">Belongs to the Orn/Lys/Arg decarboxylase class-II family. NspC subfamily.</text>
</comment>
<dbReference type="EC" id="4.1.1.96" evidence="2"/>
<keyword evidence="7" id="KW-0456">Lyase</keyword>
<keyword evidence="5" id="KW-0663">Pyridoxal phosphate</keyword>
<dbReference type="HOGENOM" id="CLU_038560_0_0_7"/>
<dbReference type="InterPro" id="IPR029066">
    <property type="entry name" value="PLP-binding_barrel"/>
</dbReference>
<protein>
    <recommendedName>
        <fullName evidence="3">Carboxynorspermidine/carboxyspermidine decarboxylase</fullName>
        <ecNumber evidence="2">4.1.1.96</ecNumber>
    </recommendedName>
</protein>
<evidence type="ECO:0000256" key="6">
    <source>
        <dbReference type="ARBA" id="ARBA00023066"/>
    </source>
</evidence>
<evidence type="ECO:0000256" key="1">
    <source>
        <dbReference type="ARBA" id="ARBA00001933"/>
    </source>
</evidence>
<dbReference type="InterPro" id="IPR005730">
    <property type="entry name" value="Nsp_de-COase"/>
</dbReference>
<dbReference type="NCBIfam" id="TIGR01047">
    <property type="entry name" value="nspC"/>
    <property type="match status" value="1"/>
</dbReference>
<comment type="catalytic activity">
    <reaction evidence="10">
        <text>carboxynorspermidine + H(+) = norspermidine + CO2</text>
        <dbReference type="Rhea" id="RHEA:34099"/>
        <dbReference type="ChEBI" id="CHEBI:15378"/>
        <dbReference type="ChEBI" id="CHEBI:16526"/>
        <dbReference type="ChEBI" id="CHEBI:57920"/>
        <dbReference type="ChEBI" id="CHEBI:65070"/>
        <dbReference type="EC" id="4.1.1.96"/>
    </reaction>
</comment>
<evidence type="ECO:0000256" key="3">
    <source>
        <dbReference type="ARBA" id="ARBA00013633"/>
    </source>
</evidence>
<comment type="cofactor">
    <cofactor evidence="1">
        <name>pyridoxal 5'-phosphate</name>
        <dbReference type="ChEBI" id="CHEBI:597326"/>
    </cofactor>
</comment>
<evidence type="ECO:0000256" key="9">
    <source>
        <dbReference type="ARBA" id="ARBA00047351"/>
    </source>
</evidence>
<dbReference type="SUPFAM" id="SSF50621">
    <property type="entry name" value="Alanine racemase C-terminal domain-like"/>
    <property type="match status" value="1"/>
</dbReference>
<sequence length="378" mass="42673">MTFDLSNIETPCYVVDEAALDRNLAVLDTVRQRTGCRILMALKGFAMFSLFPQIREVLAGVAASSPDEARLGFEEFRGEVHAYAPAYRESELTELLEYCDHLVFNSFSQWNRFKSRVFDHPAPVRCGIRVNPEHSEVSVPIYDPCARFSRLGVPRSAFREEDLDGISGLHFHTLCELDADSLERTLAAFETRFGAFLERMEWVNFGGGHHITRPDYDVDLLCRLIDDFRSRHPLEIYLEPGEAVALNTGILGASVLDLIHNEMDIAILDTSAAAHMPDVLEMPYRPEIDGAGMPGEYPHTYRLGGLTCLAGDVIGDYSFPEPLRIGSKLAFLDMAHYTMVKNNTFNGVRLPSIAIRDRRGNVRVVRKFGYEDYRNRLS</sequence>
<dbReference type="GO" id="GO:0008295">
    <property type="term" value="P:spermidine biosynthetic process"/>
    <property type="evidence" value="ECO:0007669"/>
    <property type="project" value="UniProtKB-KW"/>
</dbReference>
<comment type="catalytic activity">
    <reaction evidence="9">
        <text>carboxyspermidine + H(+) = spermidine + CO2</text>
        <dbReference type="Rhea" id="RHEA:34095"/>
        <dbReference type="ChEBI" id="CHEBI:15378"/>
        <dbReference type="ChEBI" id="CHEBI:16526"/>
        <dbReference type="ChEBI" id="CHEBI:57834"/>
        <dbReference type="ChEBI" id="CHEBI:65072"/>
        <dbReference type="EC" id="4.1.1.96"/>
    </reaction>
</comment>
<evidence type="ECO:0000256" key="11">
    <source>
        <dbReference type="PIRSR" id="PIRSR038941-1"/>
    </source>
</evidence>
<dbReference type="PANTHER" id="PTHR43727:SF1">
    <property type="entry name" value="CARBOXYNORSPERMIDINE_CARBOXYSPERMIDINE DECARBOXYLASE"/>
    <property type="match status" value="1"/>
</dbReference>
<feature type="domain" description="Orn/DAP/Arg decarboxylase 2 C-terminal" evidence="12">
    <location>
        <begin position="13"/>
        <end position="334"/>
    </location>
</feature>
<feature type="binding site" evidence="11">
    <location>
        <position position="242"/>
    </location>
    <ligand>
        <name>substrate</name>
    </ligand>
</feature>
<feature type="binding site" evidence="11">
    <location>
        <position position="278"/>
    </location>
    <ligand>
        <name>substrate</name>
    </ligand>
</feature>
<dbReference type="Gene3D" id="3.20.20.10">
    <property type="entry name" value="Alanine racemase"/>
    <property type="match status" value="1"/>
</dbReference>
<dbReference type="GO" id="GO:0045312">
    <property type="term" value="P:nor-spermidine biosynthetic process"/>
    <property type="evidence" value="ECO:0007669"/>
    <property type="project" value="InterPro"/>
</dbReference>
<keyword evidence="4" id="KW-0210">Decarboxylase</keyword>
<dbReference type="GO" id="GO:0009089">
    <property type="term" value="P:lysine biosynthetic process via diaminopimelate"/>
    <property type="evidence" value="ECO:0007669"/>
    <property type="project" value="TreeGrafter"/>
</dbReference>
<accession>A0LJK4</accession>
<dbReference type="eggNOG" id="COG0019">
    <property type="taxonomic scope" value="Bacteria"/>
</dbReference>
<dbReference type="GO" id="GO:0008836">
    <property type="term" value="F:diaminopimelate decarboxylase activity"/>
    <property type="evidence" value="ECO:0007669"/>
    <property type="project" value="TreeGrafter"/>
</dbReference>
<dbReference type="EMBL" id="CP000478">
    <property type="protein sequence ID" value="ABK17606.1"/>
    <property type="molecule type" value="Genomic_DNA"/>
</dbReference>
<dbReference type="Proteomes" id="UP000001784">
    <property type="component" value="Chromosome"/>
</dbReference>
<organism evidence="13 14">
    <name type="scientific">Syntrophobacter fumaroxidans (strain DSM 10017 / MPOB)</name>
    <dbReference type="NCBI Taxonomy" id="335543"/>
    <lineage>
        <taxon>Bacteria</taxon>
        <taxon>Pseudomonadati</taxon>
        <taxon>Thermodesulfobacteriota</taxon>
        <taxon>Syntrophobacteria</taxon>
        <taxon>Syntrophobacterales</taxon>
        <taxon>Syntrophobacteraceae</taxon>
        <taxon>Syntrophobacter</taxon>
    </lineage>
</organism>
<dbReference type="InterPro" id="IPR009006">
    <property type="entry name" value="Ala_racemase/Decarboxylase_C"/>
</dbReference>
<evidence type="ECO:0000256" key="4">
    <source>
        <dbReference type="ARBA" id="ARBA00022793"/>
    </source>
</evidence>
<evidence type="ECO:0000256" key="7">
    <source>
        <dbReference type="ARBA" id="ARBA00023239"/>
    </source>
</evidence>
<evidence type="ECO:0000256" key="5">
    <source>
        <dbReference type="ARBA" id="ARBA00022898"/>
    </source>
</evidence>
<dbReference type="SUPFAM" id="SSF51419">
    <property type="entry name" value="PLP-binding barrel"/>
    <property type="match status" value="1"/>
</dbReference>
<keyword evidence="6" id="KW-0745">Spermidine biosynthesis</keyword>
<reference evidence="13 14" key="1">
    <citation type="submission" date="2006-10" db="EMBL/GenBank/DDBJ databases">
        <title>Complete sequence of Syntrophobacter fumaroxidans MPOB.</title>
        <authorList>
            <consortium name="US DOE Joint Genome Institute"/>
            <person name="Copeland A."/>
            <person name="Lucas S."/>
            <person name="Lapidus A."/>
            <person name="Barry K."/>
            <person name="Detter J.C."/>
            <person name="Glavina del Rio T."/>
            <person name="Hammon N."/>
            <person name="Israni S."/>
            <person name="Pitluck S."/>
            <person name="Goltsman E.G."/>
            <person name="Martinez M."/>
            <person name="Schmutz J."/>
            <person name="Larimer F."/>
            <person name="Land M."/>
            <person name="Hauser L."/>
            <person name="Kyrpides N."/>
            <person name="Kim E."/>
            <person name="Boone D.R."/>
            <person name="Brockman F."/>
            <person name="Culley D."/>
            <person name="Ferry J."/>
            <person name="Gunsalus R."/>
            <person name="McInerney M.J."/>
            <person name="Morrison M."/>
            <person name="Plugge C."/>
            <person name="Rohlin L."/>
            <person name="Scholten J."/>
            <person name="Sieber J."/>
            <person name="Stams A.J.M."/>
            <person name="Worm P."/>
            <person name="Henstra A.M."/>
            <person name="Richardson P."/>
        </authorList>
    </citation>
    <scope>NUCLEOTIDE SEQUENCE [LARGE SCALE GENOMIC DNA]</scope>
    <source>
        <strain evidence="14">DSM 10017 / MPOB</strain>
    </source>
</reference>
<keyword evidence="14" id="KW-1185">Reference proteome</keyword>
<dbReference type="AlphaFoldDB" id="A0LJK4"/>
<dbReference type="KEGG" id="sfu:Sfum_1921"/>
<dbReference type="Gene3D" id="2.40.37.10">
    <property type="entry name" value="Lyase, Ornithine Decarboxylase, Chain A, domain 1"/>
    <property type="match status" value="1"/>
</dbReference>